<evidence type="ECO:0000256" key="4">
    <source>
        <dbReference type="RuleBase" id="RU361267"/>
    </source>
</evidence>
<evidence type="ECO:0000313" key="6">
    <source>
        <dbReference type="EMBL" id="QAT61715.1"/>
    </source>
</evidence>
<dbReference type="PANTHER" id="PTHR10434">
    <property type="entry name" value="1-ACYL-SN-GLYCEROL-3-PHOSPHATE ACYLTRANSFERASE"/>
    <property type="match status" value="1"/>
</dbReference>
<comment type="domain">
    <text evidence="4">The HXXXXD motif is essential for acyltransferase activity and may constitute the binding site for the phosphate moiety of the glycerol-3-phosphate.</text>
</comment>
<keyword evidence="3 4" id="KW-0012">Acyltransferase</keyword>
<dbReference type="SUPFAM" id="SSF69593">
    <property type="entry name" value="Glycerol-3-phosphate (1)-acyltransferase"/>
    <property type="match status" value="1"/>
</dbReference>
<keyword evidence="4" id="KW-0594">Phospholipid biosynthesis</keyword>
<dbReference type="OrthoDB" id="9803035at2"/>
<evidence type="ECO:0000256" key="3">
    <source>
        <dbReference type="ARBA" id="ARBA00023315"/>
    </source>
</evidence>
<feature type="domain" description="Phospholipid/glycerol acyltransferase" evidence="5">
    <location>
        <begin position="35"/>
        <end position="147"/>
    </location>
</feature>
<comment type="similarity">
    <text evidence="1 4">Belongs to the 1-acyl-sn-glycerol-3-phosphate acyltransferase family.</text>
</comment>
<evidence type="ECO:0000256" key="2">
    <source>
        <dbReference type="ARBA" id="ARBA00022679"/>
    </source>
</evidence>
<sequence>MVFYRCTQFIGNILVRILFRVKVIGKDNIPKNGRIIVCANHESLLDPVIIGILFPRPIHFMAKKELFKNKFLNIIITALGAFPVNRKSADLSAIRTSIDILRKEKVLGIFPEGKRIIEENIENAKPGIALITIKAKSPIVPVLIQSKYKIFSKLTIKIGSPIYFNEYYGKKLSTDEYRVLSKEVMKNIYSLKNNWEE</sequence>
<evidence type="ECO:0000259" key="5">
    <source>
        <dbReference type="SMART" id="SM00563"/>
    </source>
</evidence>
<keyword evidence="2 4" id="KW-0808">Transferase</keyword>
<dbReference type="NCBIfam" id="TIGR00530">
    <property type="entry name" value="AGP_acyltrn"/>
    <property type="match status" value="1"/>
</dbReference>
<dbReference type="GO" id="GO:0006654">
    <property type="term" value="P:phosphatidic acid biosynthetic process"/>
    <property type="evidence" value="ECO:0007669"/>
    <property type="project" value="TreeGrafter"/>
</dbReference>
<dbReference type="RefSeq" id="WP_071138664.1">
    <property type="nucleotide sequence ID" value="NZ_CP035282.1"/>
</dbReference>
<dbReference type="KEGG" id="spoa:EQM13_09000"/>
<dbReference type="SMART" id="SM00563">
    <property type="entry name" value="PlsC"/>
    <property type="match status" value="1"/>
</dbReference>
<protein>
    <recommendedName>
        <fullName evidence="4">1-acyl-sn-glycerol-3-phosphate acyltransferase</fullName>
        <ecNumber evidence="4">2.3.1.51</ecNumber>
    </recommendedName>
</protein>
<accession>A0A410QCK1</accession>
<dbReference type="GO" id="GO:0016020">
    <property type="term" value="C:membrane"/>
    <property type="evidence" value="ECO:0007669"/>
    <property type="project" value="InterPro"/>
</dbReference>
<dbReference type="InterPro" id="IPR002123">
    <property type="entry name" value="Plipid/glycerol_acylTrfase"/>
</dbReference>
<name>A0A410QCK1_9FIRM</name>
<dbReference type="Proteomes" id="UP000287969">
    <property type="component" value="Chromosome"/>
</dbReference>
<keyword evidence="7" id="KW-1185">Reference proteome</keyword>
<gene>
    <name evidence="6" type="ORF">EQM13_09000</name>
</gene>
<dbReference type="GO" id="GO:0003841">
    <property type="term" value="F:1-acylglycerol-3-phosphate O-acyltransferase activity"/>
    <property type="evidence" value="ECO:0007669"/>
    <property type="project" value="UniProtKB-UniRule"/>
</dbReference>
<dbReference type="EC" id="2.3.1.51" evidence="4"/>
<dbReference type="PANTHER" id="PTHR10434:SF11">
    <property type="entry name" value="1-ACYL-SN-GLYCEROL-3-PHOSPHATE ACYLTRANSFERASE"/>
    <property type="match status" value="1"/>
</dbReference>
<dbReference type="EMBL" id="CP035282">
    <property type="protein sequence ID" value="QAT61715.1"/>
    <property type="molecule type" value="Genomic_DNA"/>
</dbReference>
<evidence type="ECO:0000313" key="7">
    <source>
        <dbReference type="Proteomes" id="UP000287969"/>
    </source>
</evidence>
<organism evidence="6 7">
    <name type="scientific">Acidilutibacter cellobiosedens</name>
    <dbReference type="NCBI Taxonomy" id="2507161"/>
    <lineage>
        <taxon>Bacteria</taxon>
        <taxon>Bacillati</taxon>
        <taxon>Bacillota</taxon>
        <taxon>Tissierellia</taxon>
        <taxon>Tissierellales</taxon>
        <taxon>Acidilutibacteraceae</taxon>
        <taxon>Acidilutibacter</taxon>
    </lineage>
</organism>
<dbReference type="CDD" id="cd07989">
    <property type="entry name" value="LPLAT_AGPAT-like"/>
    <property type="match status" value="1"/>
</dbReference>
<keyword evidence="4" id="KW-1208">Phospholipid metabolism</keyword>
<proteinExistence type="inferred from homology"/>
<keyword evidence="4" id="KW-0443">Lipid metabolism</keyword>
<dbReference type="InterPro" id="IPR004552">
    <property type="entry name" value="AGP_acyltrans"/>
</dbReference>
<dbReference type="Pfam" id="PF01553">
    <property type="entry name" value="Acyltransferase"/>
    <property type="match status" value="1"/>
</dbReference>
<evidence type="ECO:0000256" key="1">
    <source>
        <dbReference type="ARBA" id="ARBA00008655"/>
    </source>
</evidence>
<keyword evidence="4" id="KW-0444">Lipid biosynthesis</keyword>
<dbReference type="AlphaFoldDB" id="A0A410QCK1"/>
<reference evidence="7" key="1">
    <citation type="submission" date="2019-01" db="EMBL/GenBank/DDBJ databases">
        <title>Draft genomes of a novel of Sporanaerobacter strains.</title>
        <authorList>
            <person name="Ma S."/>
        </authorList>
    </citation>
    <scope>NUCLEOTIDE SEQUENCE [LARGE SCALE GENOMIC DNA]</scope>
    <source>
        <strain evidence="7">NJN-17</strain>
    </source>
</reference>
<comment type="catalytic activity">
    <reaction evidence="4">
        <text>a 1-acyl-sn-glycero-3-phosphate + an acyl-CoA = a 1,2-diacyl-sn-glycero-3-phosphate + CoA</text>
        <dbReference type="Rhea" id="RHEA:19709"/>
        <dbReference type="ChEBI" id="CHEBI:57287"/>
        <dbReference type="ChEBI" id="CHEBI:57970"/>
        <dbReference type="ChEBI" id="CHEBI:58342"/>
        <dbReference type="ChEBI" id="CHEBI:58608"/>
        <dbReference type="EC" id="2.3.1.51"/>
    </reaction>
</comment>